<evidence type="ECO:0000256" key="6">
    <source>
        <dbReference type="ARBA" id="ARBA00043898"/>
    </source>
</evidence>
<dbReference type="InterPro" id="IPR042528">
    <property type="entry name" value="elF-2B_alpha_N"/>
</dbReference>
<keyword evidence="11" id="KW-1185">Reference proteome</keyword>
<dbReference type="GO" id="GO:0005851">
    <property type="term" value="C:eukaryotic translation initiation factor 2B complex"/>
    <property type="evidence" value="ECO:0007669"/>
    <property type="project" value="TreeGrafter"/>
</dbReference>
<dbReference type="Proteomes" id="UP000050795">
    <property type="component" value="Unassembled WGS sequence"/>
</dbReference>
<comment type="subunit">
    <text evidence="9">Component of the translation initiation factor 2B (eIF2B) complex which is a heterodecamer of two sets of five different subunits: alpha, beta, gamma, delta and epsilon. Subunits alpha, beta and delta comprise a regulatory subcomplex and subunits epsilon and gamma comprise a catalytic subcomplex. Within the complex, the hexameric regulatory complex resides at the center, with the two heterodimeric catalytic subcomplexes bound on opposite sides.</text>
</comment>
<evidence type="ECO:0000256" key="4">
    <source>
        <dbReference type="ARBA" id="ARBA00022540"/>
    </source>
</evidence>
<evidence type="ECO:0000256" key="9">
    <source>
        <dbReference type="ARBA" id="ARBA00046432"/>
    </source>
</evidence>
<dbReference type="GO" id="GO:0005829">
    <property type="term" value="C:cytosol"/>
    <property type="evidence" value="ECO:0007669"/>
    <property type="project" value="UniProtKB-SubCell"/>
</dbReference>
<dbReference type="Gene3D" id="1.20.120.1070">
    <property type="entry name" value="Translation initiation factor eIF-2B, N-terminal domain"/>
    <property type="match status" value="1"/>
</dbReference>
<dbReference type="InterPro" id="IPR037171">
    <property type="entry name" value="NagB/RpiA_transferase-like"/>
</dbReference>
<dbReference type="Pfam" id="PF01008">
    <property type="entry name" value="IF-2B"/>
    <property type="match status" value="1"/>
</dbReference>
<evidence type="ECO:0000256" key="2">
    <source>
        <dbReference type="ARBA" id="ARBA00007251"/>
    </source>
</evidence>
<dbReference type="GO" id="GO:0005085">
    <property type="term" value="F:guanyl-nucleotide exchange factor activity"/>
    <property type="evidence" value="ECO:0007669"/>
    <property type="project" value="TreeGrafter"/>
</dbReference>
<dbReference type="SUPFAM" id="SSF100950">
    <property type="entry name" value="NagB/RpiA/CoA transferase-like"/>
    <property type="match status" value="1"/>
</dbReference>
<reference evidence="12" key="2">
    <citation type="submission" date="2023-11" db="UniProtKB">
        <authorList>
            <consortium name="WormBaseParasite"/>
        </authorList>
    </citation>
    <scope>IDENTIFICATION</scope>
</reference>
<dbReference type="AlphaFoldDB" id="A0AA85KIY7"/>
<dbReference type="InterPro" id="IPR051501">
    <property type="entry name" value="eIF2B_alpha/beta/delta"/>
</dbReference>
<evidence type="ECO:0000256" key="1">
    <source>
        <dbReference type="ARBA" id="ARBA00004514"/>
    </source>
</evidence>
<comment type="similarity">
    <text evidence="2 10">Belongs to the eIF-2B alpha/beta/delta subunits family.</text>
</comment>
<dbReference type="GO" id="GO:0003743">
    <property type="term" value="F:translation initiation factor activity"/>
    <property type="evidence" value="ECO:0007669"/>
    <property type="project" value="UniProtKB-KW"/>
</dbReference>
<protein>
    <recommendedName>
        <fullName evidence="7">Translation initiation factor eIF2B subunit alpha</fullName>
    </recommendedName>
    <alternativeName>
        <fullName evidence="8">eIF2B GDP-GTP exchange factor subunit alpha</fullName>
    </alternativeName>
</protein>
<dbReference type="Gene3D" id="3.40.50.10470">
    <property type="entry name" value="Translation initiation factor eif-2b, domain 2"/>
    <property type="match status" value="1"/>
</dbReference>
<evidence type="ECO:0000256" key="5">
    <source>
        <dbReference type="ARBA" id="ARBA00022917"/>
    </source>
</evidence>
<comment type="subcellular location">
    <subcellularLocation>
        <location evidence="1">Cytoplasm</location>
        <location evidence="1">Cytosol</location>
    </subcellularLocation>
</comment>
<keyword evidence="5" id="KW-0648">Protein biosynthesis</keyword>
<accession>A0AA85KIY7</accession>
<organism evidence="11 12">
    <name type="scientific">Trichobilharzia regenti</name>
    <name type="common">Nasal bird schistosome</name>
    <dbReference type="NCBI Taxonomy" id="157069"/>
    <lineage>
        <taxon>Eukaryota</taxon>
        <taxon>Metazoa</taxon>
        <taxon>Spiralia</taxon>
        <taxon>Lophotrochozoa</taxon>
        <taxon>Platyhelminthes</taxon>
        <taxon>Trematoda</taxon>
        <taxon>Digenea</taxon>
        <taxon>Strigeidida</taxon>
        <taxon>Schistosomatoidea</taxon>
        <taxon>Schistosomatidae</taxon>
        <taxon>Trichobilharzia</taxon>
    </lineage>
</organism>
<evidence type="ECO:0000313" key="12">
    <source>
        <dbReference type="WBParaSite" id="TREG1_91180.1"/>
    </source>
</evidence>
<evidence type="ECO:0000256" key="10">
    <source>
        <dbReference type="RuleBase" id="RU003814"/>
    </source>
</evidence>
<proteinExistence type="inferred from homology"/>
<sequence length="347" mass="38363">MTGQISDLVKRFKFLCKNFPDKSEAVAAIEVLAQLLECPDITTVQGLYDVMNAAIARMWDEGVSNLSVISACELFQRFITLATLDTVGFDECKKVLSNRAQIFIRKVGSCRQQIAENFLNYIPNGSVIFLHSYSRVVLAALAYAATTQKRLHCYVTTCAPSGLGAKMTKALAKLKISCTLVPDTSLAYLMPQVDFVVLGAEAVVESGGILNMLGSSLISMTASSFGRPVYVLAESFKFIRCYPLDQRHIPDEFKWSCDSEYKSSSPSPMSNLRDGNAFCPTDSDKEECDFPEMKTAWAAVEAQRVSIIEQKMPRVDYTSPCYITYLITDLGVLTPSAVSDELIKLYL</sequence>
<evidence type="ECO:0000256" key="7">
    <source>
        <dbReference type="ARBA" id="ARBA00044208"/>
    </source>
</evidence>
<comment type="function">
    <text evidence="6">Acts as a component of the translation initiation factor 2B (eIF2B) complex, which catalyzes the exchange of GDP for GTP on eukaryotic initiation factor 2 (eIF2) gamma subunit. Its guanine nucleotide exchange factor activity is repressed when bound to eIF2 complex phosphorylated on the alpha subunit, thereby limiting the amount of methionyl-initiator methionine tRNA available to the ribosome and consequently global translation is repressed.</text>
</comment>
<dbReference type="InterPro" id="IPR042529">
    <property type="entry name" value="IF_2B-like_C"/>
</dbReference>
<dbReference type="PANTHER" id="PTHR45860:SF1">
    <property type="entry name" value="TRANSLATION INITIATION FACTOR EIF-2B SUBUNIT ALPHA"/>
    <property type="match status" value="1"/>
</dbReference>
<evidence type="ECO:0000256" key="3">
    <source>
        <dbReference type="ARBA" id="ARBA00022490"/>
    </source>
</evidence>
<evidence type="ECO:0000256" key="8">
    <source>
        <dbReference type="ARBA" id="ARBA00044236"/>
    </source>
</evidence>
<reference evidence="11" key="1">
    <citation type="submission" date="2022-06" db="EMBL/GenBank/DDBJ databases">
        <authorList>
            <person name="Berger JAMES D."/>
            <person name="Berger JAMES D."/>
        </authorList>
    </citation>
    <scope>NUCLEOTIDE SEQUENCE [LARGE SCALE GENOMIC DNA]</scope>
</reference>
<dbReference type="PANTHER" id="PTHR45860">
    <property type="entry name" value="TRANSLATION INITIATION FACTOR EIF-2B SUBUNIT ALPHA"/>
    <property type="match status" value="1"/>
</dbReference>
<name>A0AA85KIY7_TRIRE</name>
<dbReference type="WBParaSite" id="TREG1_91180.1">
    <property type="protein sequence ID" value="TREG1_91180.1"/>
    <property type="gene ID" value="TREG1_91180"/>
</dbReference>
<evidence type="ECO:0000313" key="11">
    <source>
        <dbReference type="Proteomes" id="UP000050795"/>
    </source>
</evidence>
<keyword evidence="3" id="KW-0963">Cytoplasm</keyword>
<dbReference type="InterPro" id="IPR000649">
    <property type="entry name" value="IF-2B-related"/>
</dbReference>
<keyword evidence="4" id="KW-0396">Initiation factor</keyword>